<keyword evidence="2" id="KW-1185">Reference proteome</keyword>
<organism evidence="1 2">
    <name type="scientific">Apiosordaria backusii</name>
    <dbReference type="NCBI Taxonomy" id="314023"/>
    <lineage>
        <taxon>Eukaryota</taxon>
        <taxon>Fungi</taxon>
        <taxon>Dikarya</taxon>
        <taxon>Ascomycota</taxon>
        <taxon>Pezizomycotina</taxon>
        <taxon>Sordariomycetes</taxon>
        <taxon>Sordariomycetidae</taxon>
        <taxon>Sordariales</taxon>
        <taxon>Lasiosphaeriaceae</taxon>
        <taxon>Apiosordaria</taxon>
    </lineage>
</organism>
<comment type="caution">
    <text evidence="1">The sequence shown here is derived from an EMBL/GenBank/DDBJ whole genome shotgun (WGS) entry which is preliminary data.</text>
</comment>
<accession>A0AA40BLX8</accession>
<sequence length="223" mass="24567">MRLYKKDLRSKGNSLFPLFDAAQDMLVISPTHPGIFDRPRVSFPPTPLSFETVGSVGQWQTQYPLVVNDLPSTGSLANITSVAIYWKPQMHDGAICRQIQWLWTGDACPNLKTIYIVDMGCLLSQQDFSAIKKSNGVVAGPWACSEGHFLAEVARPIMLGDCTMNNFSNIAAFAVGNQARAWSYQLFHSTVQNFVNLSARGVAREGGTVRKIQVRNLTAFGPV</sequence>
<dbReference type="Proteomes" id="UP001172159">
    <property type="component" value="Unassembled WGS sequence"/>
</dbReference>
<evidence type="ECO:0000313" key="1">
    <source>
        <dbReference type="EMBL" id="KAK0736665.1"/>
    </source>
</evidence>
<name>A0AA40BLX8_9PEZI</name>
<reference evidence="1" key="1">
    <citation type="submission" date="2023-06" db="EMBL/GenBank/DDBJ databases">
        <title>Genome-scale phylogeny and comparative genomics of the fungal order Sordariales.</title>
        <authorList>
            <consortium name="Lawrence Berkeley National Laboratory"/>
            <person name="Hensen N."/>
            <person name="Bonometti L."/>
            <person name="Westerberg I."/>
            <person name="Brannstrom I.O."/>
            <person name="Guillou S."/>
            <person name="Cros-Aarteil S."/>
            <person name="Calhoun S."/>
            <person name="Haridas S."/>
            <person name="Kuo A."/>
            <person name="Mondo S."/>
            <person name="Pangilinan J."/>
            <person name="Riley R."/>
            <person name="Labutti K."/>
            <person name="Andreopoulos B."/>
            <person name="Lipzen A."/>
            <person name="Chen C."/>
            <person name="Yanf M."/>
            <person name="Daum C."/>
            <person name="Ng V."/>
            <person name="Clum A."/>
            <person name="Steindorff A."/>
            <person name="Ohm R."/>
            <person name="Martin F."/>
            <person name="Silar P."/>
            <person name="Natvig D."/>
            <person name="Lalanne C."/>
            <person name="Gautier V."/>
            <person name="Ament-Velasquez S.L."/>
            <person name="Kruys A."/>
            <person name="Hutchinson M.I."/>
            <person name="Powell A.J."/>
            <person name="Barry K."/>
            <person name="Miller A.N."/>
            <person name="Grigoriev I.V."/>
            <person name="Debuchy R."/>
            <person name="Gladieux P."/>
            <person name="Thoren M.H."/>
            <person name="Johannesson H."/>
        </authorList>
    </citation>
    <scope>NUCLEOTIDE SEQUENCE</scope>
    <source>
        <strain evidence="1">CBS 540.89</strain>
    </source>
</reference>
<evidence type="ECO:0000313" key="2">
    <source>
        <dbReference type="Proteomes" id="UP001172159"/>
    </source>
</evidence>
<protein>
    <submittedName>
        <fullName evidence="1">Uncharacterized protein</fullName>
    </submittedName>
</protein>
<gene>
    <name evidence="1" type="ORF">B0T21DRAFT_367328</name>
</gene>
<proteinExistence type="predicted"/>
<dbReference type="AlphaFoldDB" id="A0AA40BLX8"/>
<dbReference type="EMBL" id="JAUKTV010000006">
    <property type="protein sequence ID" value="KAK0736665.1"/>
    <property type="molecule type" value="Genomic_DNA"/>
</dbReference>